<protein>
    <submittedName>
        <fullName evidence="1">Uncharacterized protein</fullName>
    </submittedName>
</protein>
<accession>A0A3S9UB51</accession>
<reference evidence="1 2" key="1">
    <citation type="submission" date="2018-12" db="EMBL/GenBank/DDBJ databases">
        <authorList>
            <person name="Betsko A.J."/>
            <person name="Stoner T.H."/>
            <person name="Garlena R.A."/>
            <person name="Russell D.A."/>
            <person name="Pope W.H."/>
            <person name="Jacobs-Sera D."/>
            <person name="Hatfull G.F."/>
        </authorList>
    </citation>
    <scope>NUCLEOTIDE SEQUENCE [LARGE SCALE GENOMIC DNA]</scope>
</reference>
<dbReference type="EMBL" id="MK279849">
    <property type="protein sequence ID" value="AZS07508.1"/>
    <property type="molecule type" value="Genomic_DNA"/>
</dbReference>
<evidence type="ECO:0000313" key="2">
    <source>
        <dbReference type="Proteomes" id="UP000287876"/>
    </source>
</evidence>
<organism evidence="1 2">
    <name type="scientific">Mycobacterium phage Duke13</name>
    <dbReference type="NCBI Taxonomy" id="2499038"/>
    <lineage>
        <taxon>Viruses</taxon>
        <taxon>Duplodnaviria</taxon>
        <taxon>Heunggongvirae</taxon>
        <taxon>Uroviricota</taxon>
        <taxon>Caudoviricetes</taxon>
        <taxon>Omegavirus</taxon>
        <taxon>Omegavirus baka</taxon>
    </lineage>
</organism>
<evidence type="ECO:0000313" key="1">
    <source>
        <dbReference type="EMBL" id="AZS07508.1"/>
    </source>
</evidence>
<name>A0A3S9UB51_9CAUD</name>
<sequence>MTRKRFEPTDEAWALYAKALETEVAGPPPPLEEVLWERLEELERRVAQLESHRHVIGDGMINGRYEKFATGEPIGPREER</sequence>
<dbReference type="Proteomes" id="UP000287876">
    <property type="component" value="Segment"/>
</dbReference>
<gene>
    <name evidence="1" type="primary">171</name>
    <name evidence="1" type="ORF">PBI_DUKE13_171</name>
</gene>
<proteinExistence type="predicted"/>